<evidence type="ECO:0000256" key="6">
    <source>
        <dbReference type="ARBA" id="ARBA00023054"/>
    </source>
</evidence>
<organism evidence="12 13">
    <name type="scientific">Triparma laevis f. inornata</name>
    <dbReference type="NCBI Taxonomy" id="1714386"/>
    <lineage>
        <taxon>Eukaryota</taxon>
        <taxon>Sar</taxon>
        <taxon>Stramenopiles</taxon>
        <taxon>Ochrophyta</taxon>
        <taxon>Bolidophyceae</taxon>
        <taxon>Parmales</taxon>
        <taxon>Triparmaceae</taxon>
        <taxon>Triparma</taxon>
    </lineage>
</organism>
<feature type="region of interest" description="Disordered" evidence="10">
    <location>
        <begin position="360"/>
        <end position="382"/>
    </location>
</feature>
<evidence type="ECO:0000313" key="13">
    <source>
        <dbReference type="Proteomes" id="UP001162640"/>
    </source>
</evidence>
<name>A0A9W7AG59_9STRA</name>
<feature type="compositionally biased region" description="Basic and acidic residues" evidence="10">
    <location>
        <begin position="580"/>
        <end position="601"/>
    </location>
</feature>
<dbReference type="AlphaFoldDB" id="A0A9W7AG59"/>
<feature type="compositionally biased region" description="Basic and acidic residues" evidence="10">
    <location>
        <begin position="363"/>
        <end position="379"/>
    </location>
</feature>
<dbReference type="PANTHER" id="PTHR21532:SF0">
    <property type="entry name" value="CILIA- AND FLAGELLA-ASSOCIATED PROTEIN 36"/>
    <property type="match status" value="1"/>
</dbReference>
<dbReference type="InterPro" id="IPR001202">
    <property type="entry name" value="WW_dom"/>
</dbReference>
<dbReference type="GO" id="GO:0005930">
    <property type="term" value="C:axoneme"/>
    <property type="evidence" value="ECO:0007669"/>
    <property type="project" value="TreeGrafter"/>
</dbReference>
<comment type="similarity">
    <text evidence="3">Belongs to the CFAP36 family.</text>
</comment>
<feature type="compositionally biased region" description="Gly residues" evidence="10">
    <location>
        <begin position="558"/>
        <end position="567"/>
    </location>
</feature>
<proteinExistence type="inferred from homology"/>
<protein>
    <recommendedName>
        <fullName evidence="4">Cilia- and flagella-associated protein 36</fullName>
    </recommendedName>
    <alternativeName>
        <fullName evidence="9">Coiled-coil domain-containing protein 104</fullName>
    </alternativeName>
</protein>
<feature type="compositionally biased region" description="Polar residues" evidence="10">
    <location>
        <begin position="543"/>
        <end position="553"/>
    </location>
</feature>
<evidence type="ECO:0000256" key="8">
    <source>
        <dbReference type="ARBA" id="ARBA00023273"/>
    </source>
</evidence>
<dbReference type="Proteomes" id="UP001162640">
    <property type="component" value="Unassembled WGS sequence"/>
</dbReference>
<feature type="domain" description="BART" evidence="11">
    <location>
        <begin position="11"/>
        <end position="123"/>
    </location>
</feature>
<keyword evidence="8" id="KW-0966">Cell projection</keyword>
<dbReference type="PANTHER" id="PTHR21532">
    <property type="entry name" value="PHOSPHODIESTERASE HL"/>
    <property type="match status" value="1"/>
</dbReference>
<dbReference type="EMBL" id="BLQM01000141">
    <property type="protein sequence ID" value="GMH68588.1"/>
    <property type="molecule type" value="Genomic_DNA"/>
</dbReference>
<dbReference type="Gene3D" id="1.20.1520.10">
    <property type="entry name" value="ADP-ribosylation factor-like 2-binding protein, domain"/>
    <property type="match status" value="1"/>
</dbReference>
<gene>
    <name evidence="12" type="ORF">TL16_g04965</name>
</gene>
<reference evidence="13" key="1">
    <citation type="journal article" date="2023" name="Commun. Biol.">
        <title>Genome analysis of Parmales, the sister group of diatoms, reveals the evolutionary specialization of diatoms from phago-mixotrophs to photoautotrophs.</title>
        <authorList>
            <person name="Ban H."/>
            <person name="Sato S."/>
            <person name="Yoshikawa S."/>
            <person name="Yamada K."/>
            <person name="Nakamura Y."/>
            <person name="Ichinomiya M."/>
            <person name="Sato N."/>
            <person name="Blanc-Mathieu R."/>
            <person name="Endo H."/>
            <person name="Kuwata A."/>
            <person name="Ogata H."/>
        </authorList>
    </citation>
    <scope>NUCLEOTIDE SEQUENCE [LARGE SCALE GENOMIC DNA]</scope>
</reference>
<feature type="compositionally biased region" description="Basic and acidic residues" evidence="10">
    <location>
        <begin position="499"/>
        <end position="508"/>
    </location>
</feature>
<keyword evidence="6" id="KW-0175">Coiled coil</keyword>
<feature type="compositionally biased region" description="Basic residues" evidence="10">
    <location>
        <begin position="484"/>
        <end position="497"/>
    </location>
</feature>
<accession>A0A9W7AG59</accession>
<feature type="region of interest" description="Disordered" evidence="10">
    <location>
        <begin position="543"/>
        <end position="701"/>
    </location>
</feature>
<evidence type="ECO:0000259" key="11">
    <source>
        <dbReference type="Pfam" id="PF11527"/>
    </source>
</evidence>
<evidence type="ECO:0000256" key="7">
    <source>
        <dbReference type="ARBA" id="ARBA00023069"/>
    </source>
</evidence>
<evidence type="ECO:0000256" key="9">
    <source>
        <dbReference type="ARBA" id="ARBA00031593"/>
    </source>
</evidence>
<sequence>MPRPPSPSSSDLFITGISEYLTSPVFLDSINSYVESHCCMFDVSTDYSPGQHAIFLEFRTTVEKMLESTLSTLGGTSEQFFEALKLDGFKDTPRVINVIDTLRSLDDFVGFHDNMVARNVELERLEEREIEGVEEVGGGGHAQGEFKSMIDDSVVVGVQRQQQQKPNSVPQASFKDFDFEMLQSMASNLLLNRSTSTLSPYDNLMIPWAEAVLHVKDEMESPMVDEERKADIMRELARHKLKVDFILASKFVNDRRAGVVSHLEGGGVGGEAVGYNNSGVSESNLENIYFRFKEFLQQDKDPTTNLDHILFITSEYVGINDVDILVVMLKWLEMEKLIAEVHKRINRLLNEEEEEELSSPVVEVKEEKVEEQQREKEQEEVNEVNEVNEGYDAESGYNFYYNTKTFETQWEPPVDEAYVPVTLDAMGYEMVEEEEGAEEGDGNADWEWDEEGGKWVFKGEGGVARTKSEEGGAPPSSSKERDSVKKKKKKKKKKFVVRAKAETPKEGEPPSSAIPFFLAQTTSHLMTPKQQRQMEDILLGSSAAQPKTKSDTVNPLHAGGGGGGGGSKLERRSVEKKRQRAEEKRRREEGGRKEGEVERTPVVELVNAPSESKDEGAGMVVEEIDEKAEGGVPPAPITSPGGTFMMSPMHITPPTGLPSLAQMQKKANPLPPIGGLMRRASGSEDNEVASVGKGKGKITTV</sequence>
<evidence type="ECO:0000256" key="5">
    <source>
        <dbReference type="ARBA" id="ARBA00022490"/>
    </source>
</evidence>
<comment type="caution">
    <text evidence="12">The sequence shown here is derived from an EMBL/GenBank/DDBJ whole genome shotgun (WGS) entry which is preliminary data.</text>
</comment>
<evidence type="ECO:0000256" key="4">
    <source>
        <dbReference type="ARBA" id="ARBA00021815"/>
    </source>
</evidence>
<keyword evidence="5" id="KW-0963">Cytoplasm</keyword>
<evidence type="ECO:0000256" key="10">
    <source>
        <dbReference type="SAM" id="MobiDB-lite"/>
    </source>
</evidence>
<dbReference type="CDD" id="cd00201">
    <property type="entry name" value="WW"/>
    <property type="match status" value="1"/>
</dbReference>
<dbReference type="InterPro" id="IPR023379">
    <property type="entry name" value="BART_dom"/>
</dbReference>
<evidence type="ECO:0000313" key="12">
    <source>
        <dbReference type="EMBL" id="GMH68588.1"/>
    </source>
</evidence>
<dbReference type="InterPro" id="IPR038888">
    <property type="entry name" value="CFAP36"/>
</dbReference>
<evidence type="ECO:0000256" key="2">
    <source>
        <dbReference type="ARBA" id="ARBA00004496"/>
    </source>
</evidence>
<dbReference type="Pfam" id="PF11527">
    <property type="entry name" value="ARL2_Bind_BART"/>
    <property type="match status" value="1"/>
</dbReference>
<feature type="region of interest" description="Disordered" evidence="10">
    <location>
        <begin position="459"/>
        <end position="513"/>
    </location>
</feature>
<dbReference type="Gene3D" id="2.20.70.10">
    <property type="match status" value="1"/>
</dbReference>
<keyword evidence="7" id="KW-0969">Cilium</keyword>
<dbReference type="GO" id="GO:0097546">
    <property type="term" value="C:ciliary base"/>
    <property type="evidence" value="ECO:0007669"/>
    <property type="project" value="TreeGrafter"/>
</dbReference>
<evidence type="ECO:0000256" key="3">
    <source>
        <dbReference type="ARBA" id="ARBA00007460"/>
    </source>
</evidence>
<evidence type="ECO:0000256" key="1">
    <source>
        <dbReference type="ARBA" id="ARBA00004138"/>
    </source>
</evidence>
<dbReference type="InterPro" id="IPR042541">
    <property type="entry name" value="BART_sf"/>
</dbReference>
<comment type="subcellular location">
    <subcellularLocation>
        <location evidence="1">Cell projection</location>
        <location evidence="1">Cilium</location>
    </subcellularLocation>
    <subcellularLocation>
        <location evidence="2">Cytoplasm</location>
    </subcellularLocation>
</comment>